<dbReference type="Gene3D" id="3.10.450.50">
    <property type="match status" value="1"/>
</dbReference>
<dbReference type="EMBL" id="JAMXLT020000007">
    <property type="protein sequence ID" value="MDW8548300.1"/>
    <property type="molecule type" value="Genomic_DNA"/>
</dbReference>
<dbReference type="RefSeq" id="WP_228391661.1">
    <property type="nucleotide sequence ID" value="NZ_JAMXLT020000007.1"/>
</dbReference>
<evidence type="ECO:0000313" key="1">
    <source>
        <dbReference type="EMBL" id="MDW8548300.1"/>
    </source>
</evidence>
<dbReference type="SUPFAM" id="SSF54427">
    <property type="entry name" value="NTF2-like"/>
    <property type="match status" value="1"/>
</dbReference>
<dbReference type="InterPro" id="IPR032710">
    <property type="entry name" value="NTF2-like_dom_sf"/>
</dbReference>
<gene>
    <name evidence="1" type="ORF">NG800_005230</name>
</gene>
<name>A0ABU4JF47_9FLAO</name>
<sequence>MMNIETFIKDWIAVSNSYDTEKYLEFYNENAVLDDPSVGRKFTCHSGIKDYFVSYFIGYKTQTELRKLEIKENSAYLEVEFTGEFPEGKIGGSFDFTFKNDKIEFVKADLIH</sequence>
<evidence type="ECO:0000313" key="2">
    <source>
        <dbReference type="Proteomes" id="UP001204439"/>
    </source>
</evidence>
<accession>A0ABU4JF47</accession>
<proteinExistence type="predicted"/>
<dbReference type="Proteomes" id="UP001204439">
    <property type="component" value="Unassembled WGS sequence"/>
</dbReference>
<keyword evidence="2" id="KW-1185">Reference proteome</keyword>
<reference evidence="1 2" key="1">
    <citation type="submission" date="2023-11" db="EMBL/GenBank/DDBJ databases">
        <title>First isolation, identification, and characterization of non-pathogenic Epilithonimonas ginsengisoli isolated from diseased farmed rainbow trout (Oncorhynchus mykiss) in Chile.</title>
        <authorList>
            <person name="Miranda C.D."/>
            <person name="Irgang R."/>
            <person name="Concha C."/>
            <person name="Rojas R."/>
            <person name="Avendano R."/>
        </authorList>
    </citation>
    <scope>NUCLEOTIDE SEQUENCE [LARGE SCALE GENOMIC DNA]</scope>
    <source>
        <strain evidence="1 2">FP99</strain>
    </source>
</reference>
<organism evidence="1 2">
    <name type="scientific">Epilithonimonas ginsengisoli</name>
    <dbReference type="NCBI Taxonomy" id="1245592"/>
    <lineage>
        <taxon>Bacteria</taxon>
        <taxon>Pseudomonadati</taxon>
        <taxon>Bacteroidota</taxon>
        <taxon>Flavobacteriia</taxon>
        <taxon>Flavobacteriales</taxon>
        <taxon>Weeksellaceae</taxon>
        <taxon>Chryseobacterium group</taxon>
        <taxon>Epilithonimonas</taxon>
    </lineage>
</organism>
<protein>
    <submittedName>
        <fullName evidence="1">Nuclear transport factor 2 family protein</fullName>
    </submittedName>
</protein>
<comment type="caution">
    <text evidence="1">The sequence shown here is derived from an EMBL/GenBank/DDBJ whole genome shotgun (WGS) entry which is preliminary data.</text>
</comment>